<protein>
    <recommendedName>
        <fullName evidence="1">SnoaL-like domain-containing protein</fullName>
    </recommendedName>
</protein>
<organism evidence="2 3">
    <name type="scientific">Syntrophaceticus schinkii</name>
    <dbReference type="NCBI Taxonomy" id="499207"/>
    <lineage>
        <taxon>Bacteria</taxon>
        <taxon>Bacillati</taxon>
        <taxon>Bacillota</taxon>
        <taxon>Clostridia</taxon>
        <taxon>Thermoanaerobacterales</taxon>
        <taxon>Thermoanaerobacterales Family III. Incertae Sedis</taxon>
        <taxon>Syntrophaceticus</taxon>
    </lineage>
</organism>
<dbReference type="Proteomes" id="UP000046155">
    <property type="component" value="Unassembled WGS sequence"/>
</dbReference>
<keyword evidence="3" id="KW-1185">Reference proteome</keyword>
<dbReference type="InterPro" id="IPR032710">
    <property type="entry name" value="NTF2-like_dom_sf"/>
</dbReference>
<name>A0A0B7MIH8_9FIRM</name>
<evidence type="ECO:0000313" key="2">
    <source>
        <dbReference type="EMBL" id="CEO87746.1"/>
    </source>
</evidence>
<evidence type="ECO:0000259" key="1">
    <source>
        <dbReference type="Pfam" id="PF12680"/>
    </source>
</evidence>
<dbReference type="EMBL" id="CDRZ01000026">
    <property type="protein sequence ID" value="CEO87746.1"/>
    <property type="molecule type" value="Genomic_DNA"/>
</dbReference>
<gene>
    <name evidence="2" type="ORF">SSCH_1210010</name>
</gene>
<dbReference type="Gene3D" id="3.10.450.50">
    <property type="match status" value="2"/>
</dbReference>
<accession>A0A0B7MIH8</accession>
<sequence length="376" mass="43662">MSDQEERIDTKANKDNSILDKMCINSGNNKVYYGDSWEVNRVGYSDYNEMAVKKSRKQSMQGFDEDYSDIVDYILKITHRIWEEKGIGLIYRYYHNESKVHSPILTNTGINSVISGTLQTLHSFPDRRLIAENVIWSGNDQAGFFSSHRILSTGTNMEDSCFGPANGRKVVYRTIADCCIFANRIHEEWLVRDNLYLVKQLGFDPVEVAKKLAMKGREKAPAFQSNFGVGENMEGQYMPNVFMTKKDDKFEIGEFILEMYNKVWEWRLFNYVKDFYADNATVHFICNRDLVGHNQIQGMLISLFASFPNARFVIDRVTCNQRNSEDDWDVAVRWRLYGLNEGIGYFGYPSGKPVEIVGITHFRVYKEKNHRRMDGF</sequence>
<evidence type="ECO:0000313" key="3">
    <source>
        <dbReference type="Proteomes" id="UP000046155"/>
    </source>
</evidence>
<proteinExistence type="predicted"/>
<dbReference type="InterPro" id="IPR037401">
    <property type="entry name" value="SnoaL-like"/>
</dbReference>
<dbReference type="SUPFAM" id="SSF54427">
    <property type="entry name" value="NTF2-like"/>
    <property type="match status" value="2"/>
</dbReference>
<dbReference type="AlphaFoldDB" id="A0A0B7MIH8"/>
<dbReference type="RefSeq" id="WP_052835214.1">
    <property type="nucleotide sequence ID" value="NZ_CDRZ01000026.1"/>
</dbReference>
<feature type="domain" description="SnoaL-like" evidence="1">
    <location>
        <begin position="263"/>
        <end position="365"/>
    </location>
</feature>
<reference evidence="3" key="1">
    <citation type="submission" date="2015-01" db="EMBL/GenBank/DDBJ databases">
        <authorList>
            <person name="Manzoor Shahid"/>
            <person name="Zubair Saima"/>
        </authorList>
    </citation>
    <scope>NUCLEOTIDE SEQUENCE [LARGE SCALE GENOMIC DNA]</scope>
    <source>
        <strain evidence="3">Sp3</strain>
    </source>
</reference>
<dbReference type="Pfam" id="PF12680">
    <property type="entry name" value="SnoaL_2"/>
    <property type="match status" value="1"/>
</dbReference>